<dbReference type="RefSeq" id="WP_078664711.1">
    <property type="nucleotide sequence ID" value="NZ_FUXM01000004.1"/>
</dbReference>
<dbReference type="AlphaFoldDB" id="A0A1T4MHM1"/>
<organism evidence="1 2">
    <name type="scientific">Carboxydocella sporoproducens DSM 16521</name>
    <dbReference type="NCBI Taxonomy" id="1121270"/>
    <lineage>
        <taxon>Bacteria</taxon>
        <taxon>Bacillati</taxon>
        <taxon>Bacillota</taxon>
        <taxon>Clostridia</taxon>
        <taxon>Eubacteriales</taxon>
        <taxon>Clostridiales Family XVI. Incertae Sedis</taxon>
        <taxon>Carboxydocella</taxon>
    </lineage>
</organism>
<dbReference type="EMBL" id="FUXM01000004">
    <property type="protein sequence ID" value="SJZ66367.1"/>
    <property type="molecule type" value="Genomic_DNA"/>
</dbReference>
<gene>
    <name evidence="1" type="ORF">SAMN02745885_00577</name>
</gene>
<reference evidence="2" key="1">
    <citation type="submission" date="2017-02" db="EMBL/GenBank/DDBJ databases">
        <authorList>
            <person name="Varghese N."/>
            <person name="Submissions S."/>
        </authorList>
    </citation>
    <scope>NUCLEOTIDE SEQUENCE [LARGE SCALE GENOMIC DNA]</scope>
    <source>
        <strain evidence="2">DSM 16521</strain>
    </source>
</reference>
<protein>
    <submittedName>
        <fullName evidence="1">Preprotein translocase subunit SecB</fullName>
    </submittedName>
</protein>
<sequence length="160" mass="18622">MDEKLYNTFISLINLNSIELDLLHVIKNENFNKQEQLLNIGIKFEILEINHNGYELNVPFNMTVIAYSGNNEGEGIDENIKDEDKCFTISLQFTLSYNFLVNDENKKLINEFTEEVFSEFANRNVIINAWPYARELVSNLTTRMGFAPLFIPPYKNLPVF</sequence>
<dbReference type="OrthoDB" id="5518794at2"/>
<name>A0A1T4MHM1_9FIRM</name>
<keyword evidence="2" id="KW-1185">Reference proteome</keyword>
<accession>A0A1T4MHM1</accession>
<dbReference type="Gene3D" id="3.10.420.10">
    <property type="entry name" value="SecB-like"/>
    <property type="match status" value="1"/>
</dbReference>
<evidence type="ECO:0000313" key="1">
    <source>
        <dbReference type="EMBL" id="SJZ66367.1"/>
    </source>
</evidence>
<proteinExistence type="predicted"/>
<evidence type="ECO:0000313" key="2">
    <source>
        <dbReference type="Proteomes" id="UP000189933"/>
    </source>
</evidence>
<dbReference type="InterPro" id="IPR035958">
    <property type="entry name" value="SecB-like_sf"/>
</dbReference>
<dbReference type="SUPFAM" id="SSF54611">
    <property type="entry name" value="SecB-like"/>
    <property type="match status" value="1"/>
</dbReference>
<dbReference type="Proteomes" id="UP000189933">
    <property type="component" value="Unassembled WGS sequence"/>
</dbReference>